<dbReference type="AlphaFoldDB" id="A0A6J4MMR8"/>
<evidence type="ECO:0000313" key="1">
    <source>
        <dbReference type="EMBL" id="CAA9363699.1"/>
    </source>
</evidence>
<sequence length="237" mass="25032">MPNVRHLAALVLLALAAGCILPTGPARSIIVEVEVSTRTRNGADSTDVRASFIPVDGDHVDFRSDTLRVQNVIARGGGGRQTTFYASVPLDSATAANGLQVSLPVPTLGPVPHTNFTLHPVARRGGPSLTLRAGQDLVLPVFPGSSGTLGAPEFQRWEVSFTRGGPSLAISGLGPLPSPILVPWALIPKEGSDTIQVRLYSARQFRVDPPSASGTVRQLRTSIRADAILDWSVQIVP</sequence>
<protein>
    <submittedName>
        <fullName evidence="1">Uncharacterized protein</fullName>
    </submittedName>
</protein>
<accession>A0A6J4MMR8</accession>
<proteinExistence type="predicted"/>
<name>A0A6J4MMR8_9BACT</name>
<organism evidence="1">
    <name type="scientific">uncultured Gemmatimonadota bacterium</name>
    <dbReference type="NCBI Taxonomy" id="203437"/>
    <lineage>
        <taxon>Bacteria</taxon>
        <taxon>Pseudomonadati</taxon>
        <taxon>Gemmatimonadota</taxon>
        <taxon>environmental samples</taxon>
    </lineage>
</organism>
<reference evidence="1" key="1">
    <citation type="submission" date="2020-02" db="EMBL/GenBank/DDBJ databases">
        <authorList>
            <person name="Meier V. D."/>
        </authorList>
    </citation>
    <scope>NUCLEOTIDE SEQUENCE</scope>
    <source>
        <strain evidence="1">AVDCRST_MAG89</strain>
    </source>
</reference>
<dbReference type="PROSITE" id="PS51257">
    <property type="entry name" value="PROKAR_LIPOPROTEIN"/>
    <property type="match status" value="1"/>
</dbReference>
<dbReference type="EMBL" id="CADCTV010000826">
    <property type="protein sequence ID" value="CAA9363699.1"/>
    <property type="molecule type" value="Genomic_DNA"/>
</dbReference>
<gene>
    <name evidence="1" type="ORF">AVDCRST_MAG89-3933</name>
</gene>